<dbReference type="HOGENOM" id="CLU_1480354_0_0_5"/>
<dbReference type="EMBL" id="AP007255">
    <property type="protein sequence ID" value="BAE49448.1"/>
    <property type="molecule type" value="Genomic_DNA"/>
</dbReference>
<dbReference type="AlphaFoldDB" id="Q2W9M7"/>
<keyword evidence="2" id="KW-1185">Reference proteome</keyword>
<gene>
    <name evidence="1" type="ordered locus">amb0644</name>
</gene>
<evidence type="ECO:0000313" key="1">
    <source>
        <dbReference type="EMBL" id="BAE49448.1"/>
    </source>
</evidence>
<dbReference type="SUPFAM" id="SSF52141">
    <property type="entry name" value="Uracil-DNA glycosylase-like"/>
    <property type="match status" value="1"/>
</dbReference>
<organism evidence="1 2">
    <name type="scientific">Paramagnetospirillum magneticum (strain ATCC 700264 / AMB-1)</name>
    <name type="common">Magnetospirillum magneticum</name>
    <dbReference type="NCBI Taxonomy" id="342108"/>
    <lineage>
        <taxon>Bacteria</taxon>
        <taxon>Pseudomonadati</taxon>
        <taxon>Pseudomonadota</taxon>
        <taxon>Alphaproteobacteria</taxon>
        <taxon>Rhodospirillales</taxon>
        <taxon>Magnetospirillaceae</taxon>
        <taxon>Paramagnetospirillum</taxon>
    </lineage>
</organism>
<dbReference type="InterPro" id="IPR036895">
    <property type="entry name" value="Uracil-DNA_glycosylase-like_sf"/>
</dbReference>
<accession>Q2W9M7</accession>
<dbReference type="Gene3D" id="3.40.470.10">
    <property type="entry name" value="Uracil-DNA glycosylase-like domain"/>
    <property type="match status" value="1"/>
</dbReference>
<sequence>MFAGYVGGSYRPGGIVLLAVNPGGGGDAYQQTAEDVVFYPLLKAFRDCAPEKAEALFGRINDEFASVLPRWNLWRILKPTLDAAGVGLDEVAYLNAVPYRTRENRVPKLHAKEAAWRMVTGPTLDALRPGLLIALGNKAGDVMTRLYNGSASTECVPRTNGDSYISDGAKSALKRIACLRSA</sequence>
<reference evidence="1 2" key="1">
    <citation type="journal article" date="2005" name="DNA Res.">
        <title>Complete genome sequence of the facultative anaerobic magnetotactic bacterium Magnetospirillum sp. strain AMB-1.</title>
        <authorList>
            <person name="Matsunaga T."/>
            <person name="Okamura Y."/>
            <person name="Fukuda Y."/>
            <person name="Wahyudi A.T."/>
            <person name="Murase Y."/>
            <person name="Takeyama H."/>
        </authorList>
    </citation>
    <scope>NUCLEOTIDE SEQUENCE [LARGE SCALE GENOMIC DNA]</scope>
    <source>
        <strain evidence="2">ATCC 700264 / AMB-1</strain>
    </source>
</reference>
<dbReference type="STRING" id="342108.amb0644"/>
<evidence type="ECO:0000313" key="2">
    <source>
        <dbReference type="Proteomes" id="UP000007058"/>
    </source>
</evidence>
<protein>
    <recommendedName>
        <fullName evidence="3">Uracil-DNA glycosylase-like domain-containing protein</fullName>
    </recommendedName>
</protein>
<name>Q2W9M7_PARM1</name>
<evidence type="ECO:0008006" key="3">
    <source>
        <dbReference type="Google" id="ProtNLM"/>
    </source>
</evidence>
<proteinExistence type="predicted"/>
<dbReference type="Proteomes" id="UP000007058">
    <property type="component" value="Chromosome"/>
</dbReference>
<dbReference type="KEGG" id="mag:amb0644"/>